<evidence type="ECO:0000259" key="11">
    <source>
        <dbReference type="SMART" id="SM00756"/>
    </source>
</evidence>
<dbReference type="Gene3D" id="1.20.1440.130">
    <property type="entry name" value="VKOR domain"/>
    <property type="match status" value="1"/>
</dbReference>
<dbReference type="EMBL" id="CAUOFW020001253">
    <property type="protein sequence ID" value="CAK9142796.1"/>
    <property type="molecule type" value="Genomic_DNA"/>
</dbReference>
<name>A0ABC8RF26_9AQUA</name>
<feature type="transmembrane region" description="Helical" evidence="10">
    <location>
        <begin position="188"/>
        <end position="211"/>
    </location>
</feature>
<comment type="similarity">
    <text evidence="2">Belongs to the VKOR family.</text>
</comment>
<dbReference type="AlphaFoldDB" id="A0ABC8RF26"/>
<keyword evidence="5 10" id="KW-1133">Transmembrane helix</keyword>
<dbReference type="PANTHER" id="PTHR34573">
    <property type="entry name" value="VKC DOMAIN-CONTAINING PROTEIN"/>
    <property type="match status" value="1"/>
</dbReference>
<reference evidence="12 13" key="1">
    <citation type="submission" date="2024-02" db="EMBL/GenBank/DDBJ databases">
        <authorList>
            <person name="Vignale AGUSTIN F."/>
            <person name="Sosa J E."/>
            <person name="Modenutti C."/>
        </authorList>
    </citation>
    <scope>NUCLEOTIDE SEQUENCE [LARGE SCALE GENOMIC DNA]</scope>
</reference>
<dbReference type="GO" id="GO:0016020">
    <property type="term" value="C:membrane"/>
    <property type="evidence" value="ECO:0007669"/>
    <property type="project" value="UniProtKB-SubCell"/>
</dbReference>
<dbReference type="SUPFAM" id="SSF52833">
    <property type="entry name" value="Thioredoxin-like"/>
    <property type="match status" value="1"/>
</dbReference>
<dbReference type="PANTHER" id="PTHR34573:SF1">
    <property type="entry name" value="VITAMIN K EPOXIDE REDUCTASE DOMAIN-CONTAINING PROTEIN"/>
    <property type="match status" value="1"/>
</dbReference>
<accession>A0ABC8RF26</accession>
<keyword evidence="4" id="KW-0874">Quinone</keyword>
<protein>
    <recommendedName>
        <fullName evidence="11">Vitamin K epoxide reductase domain-containing protein</fullName>
    </recommendedName>
</protein>
<evidence type="ECO:0000256" key="4">
    <source>
        <dbReference type="ARBA" id="ARBA00022719"/>
    </source>
</evidence>
<dbReference type="Gene3D" id="3.40.30.10">
    <property type="entry name" value="Glutaredoxin"/>
    <property type="match status" value="1"/>
</dbReference>
<feature type="domain" description="Vitamin K epoxide reductase" evidence="11">
    <location>
        <begin position="74"/>
        <end position="214"/>
    </location>
</feature>
<comment type="subcellular location">
    <subcellularLocation>
        <location evidence="1">Membrane</location>
        <topology evidence="1">Multi-pass membrane protein</topology>
    </subcellularLocation>
</comment>
<dbReference type="InterPro" id="IPR036249">
    <property type="entry name" value="Thioredoxin-like_sf"/>
</dbReference>
<dbReference type="Pfam" id="PF07884">
    <property type="entry name" value="VKOR"/>
    <property type="match status" value="1"/>
</dbReference>
<dbReference type="InterPro" id="IPR044698">
    <property type="entry name" value="VKOR/LTO1"/>
</dbReference>
<organism evidence="12 13">
    <name type="scientific">Ilex paraguariensis</name>
    <name type="common">yerba mate</name>
    <dbReference type="NCBI Taxonomy" id="185542"/>
    <lineage>
        <taxon>Eukaryota</taxon>
        <taxon>Viridiplantae</taxon>
        <taxon>Streptophyta</taxon>
        <taxon>Embryophyta</taxon>
        <taxon>Tracheophyta</taxon>
        <taxon>Spermatophyta</taxon>
        <taxon>Magnoliopsida</taxon>
        <taxon>eudicotyledons</taxon>
        <taxon>Gunneridae</taxon>
        <taxon>Pentapetalae</taxon>
        <taxon>asterids</taxon>
        <taxon>campanulids</taxon>
        <taxon>Aquifoliales</taxon>
        <taxon>Aquifoliaceae</taxon>
        <taxon>Ilex</taxon>
    </lineage>
</organism>
<keyword evidence="3 10" id="KW-0812">Transmembrane</keyword>
<keyword evidence="13" id="KW-1185">Reference proteome</keyword>
<evidence type="ECO:0000313" key="12">
    <source>
        <dbReference type="EMBL" id="CAK9142796.1"/>
    </source>
</evidence>
<sequence length="371" mass="39835">MASFVSIPSSTPLLTPTPHLFPRRSISTQTQLKNGWARRLLVLRVKCVPDQSGDTEVEAETASLSTSSSSTLSDISSFNWYAALGGLGFLETTYLTYLKLTNSEAFCPIGGGTCGDVLSSDYAVVFGVPLPLIGMVAYGLVATLGLQLAGKNFPFGIGETNGRLILLGTTTSMAAASAYFLYILSTRFAGASCSYCLMSALLSFSLFFITLKDFGPQQILKEVGLLLCVASLVVTALTTSYRSLQPISTSLAEIDLPYATTEITTESSPFTLALARHLHSIGAKMYGAFWCSHCVEQKQMFGREAAKVLDYVECFPDGYRKGVKMAEACANVAIEGFPTWVINGQVLSGEKELPELATLSGFEFEDSSKSN</sequence>
<proteinExistence type="inferred from homology"/>
<dbReference type="InterPro" id="IPR012932">
    <property type="entry name" value="VKOR"/>
</dbReference>
<feature type="transmembrane region" description="Helical" evidence="10">
    <location>
        <begin position="122"/>
        <end position="144"/>
    </location>
</feature>
<gene>
    <name evidence="12" type="ORF">ILEXP_LOCUS10486</name>
</gene>
<comment type="caution">
    <text evidence="12">The sequence shown here is derived from an EMBL/GenBank/DDBJ whole genome shotgun (WGS) entry which is preliminary data.</text>
</comment>
<evidence type="ECO:0000256" key="1">
    <source>
        <dbReference type="ARBA" id="ARBA00004141"/>
    </source>
</evidence>
<evidence type="ECO:0000256" key="6">
    <source>
        <dbReference type="ARBA" id="ARBA00023002"/>
    </source>
</evidence>
<keyword evidence="8" id="KW-1015">Disulfide bond</keyword>
<keyword evidence="6" id="KW-0560">Oxidoreductase</keyword>
<evidence type="ECO:0000256" key="8">
    <source>
        <dbReference type="ARBA" id="ARBA00023157"/>
    </source>
</evidence>
<dbReference type="GO" id="GO:0048038">
    <property type="term" value="F:quinone binding"/>
    <property type="evidence" value="ECO:0007669"/>
    <property type="project" value="UniProtKB-KW"/>
</dbReference>
<feature type="transmembrane region" description="Helical" evidence="10">
    <location>
        <begin position="164"/>
        <end position="182"/>
    </location>
</feature>
<dbReference type="InterPro" id="IPR038354">
    <property type="entry name" value="VKOR_sf"/>
</dbReference>
<evidence type="ECO:0000256" key="7">
    <source>
        <dbReference type="ARBA" id="ARBA00023136"/>
    </source>
</evidence>
<evidence type="ECO:0000313" key="13">
    <source>
        <dbReference type="Proteomes" id="UP001642360"/>
    </source>
</evidence>
<evidence type="ECO:0000256" key="2">
    <source>
        <dbReference type="ARBA" id="ARBA00006214"/>
    </source>
</evidence>
<evidence type="ECO:0000256" key="5">
    <source>
        <dbReference type="ARBA" id="ARBA00022989"/>
    </source>
</evidence>
<dbReference type="SMART" id="SM00756">
    <property type="entry name" value="VKc"/>
    <property type="match status" value="1"/>
</dbReference>
<evidence type="ECO:0000256" key="10">
    <source>
        <dbReference type="SAM" id="Phobius"/>
    </source>
</evidence>
<evidence type="ECO:0000256" key="9">
    <source>
        <dbReference type="ARBA" id="ARBA00023284"/>
    </source>
</evidence>
<keyword evidence="7 10" id="KW-0472">Membrane</keyword>
<dbReference type="GO" id="GO:0016491">
    <property type="term" value="F:oxidoreductase activity"/>
    <property type="evidence" value="ECO:0007669"/>
    <property type="project" value="UniProtKB-KW"/>
</dbReference>
<dbReference type="CDD" id="cd12916">
    <property type="entry name" value="VKOR_1"/>
    <property type="match status" value="1"/>
</dbReference>
<dbReference type="Proteomes" id="UP001642360">
    <property type="component" value="Unassembled WGS sequence"/>
</dbReference>
<evidence type="ECO:0000256" key="3">
    <source>
        <dbReference type="ARBA" id="ARBA00022692"/>
    </source>
</evidence>
<keyword evidence="9" id="KW-0676">Redox-active center</keyword>